<proteinExistence type="predicted"/>
<evidence type="ECO:0000313" key="2">
    <source>
        <dbReference type="Proteomes" id="UP000503336"/>
    </source>
</evidence>
<dbReference type="Pfam" id="PF11010">
    <property type="entry name" value="DUF2848"/>
    <property type="match status" value="1"/>
</dbReference>
<dbReference type="EMBL" id="CP049056">
    <property type="protein sequence ID" value="QIE56768.1"/>
    <property type="molecule type" value="Genomic_DNA"/>
</dbReference>
<dbReference type="AlphaFoldDB" id="A0A7L5C0X9"/>
<protein>
    <submittedName>
        <fullName evidence="1">DUF2848 domain-containing protein</fullName>
    </submittedName>
</protein>
<name>A0A7L5C0X9_9RHOB</name>
<accession>A0A7L5C0X9</accession>
<evidence type="ECO:0000313" key="1">
    <source>
        <dbReference type="EMBL" id="QIE56768.1"/>
    </source>
</evidence>
<dbReference type="Proteomes" id="UP000503336">
    <property type="component" value="Chromosome"/>
</dbReference>
<dbReference type="RefSeq" id="WP_165100491.1">
    <property type="nucleotide sequence ID" value="NZ_CP049056.1"/>
</dbReference>
<keyword evidence="2" id="KW-1185">Reference proteome</keyword>
<dbReference type="KEGG" id="hdh:G5B40_15795"/>
<sequence>MSTTLLRLEPHDGAARDVTIDRAIVAGWTGRDQATVDHHVAELAELGIAPPSETPLYYRVAAAMATGATVIEVVGDGTSGEVEPVLIDDGDHLWLGLGSDHTDRELEAHSIALSKQICHKPIARAVWSYDEVRDHLDALELRAWIRSAPEEDWVLYQEGTLADIRPLPELITGSPAAKGAGRLEPGAAMMCGTVPALGGVRPARFFRMELRDPVLGRSIEHAYETLTLPIIA</sequence>
<reference evidence="1 2" key="1">
    <citation type="submission" date="2020-02" db="EMBL/GenBank/DDBJ databases">
        <title>complete genome sequence of Rhodobacteraceae bacterium.</title>
        <authorList>
            <person name="Park J."/>
            <person name="Kim Y.-S."/>
            <person name="Kim K.-H."/>
        </authorList>
    </citation>
    <scope>NUCLEOTIDE SEQUENCE [LARGE SCALE GENOMIC DNA]</scope>
    <source>
        <strain evidence="1 2">RR4-56</strain>
    </source>
</reference>
<gene>
    <name evidence="1" type="ORF">G5B40_15795</name>
</gene>
<dbReference type="GO" id="GO:0003824">
    <property type="term" value="F:catalytic activity"/>
    <property type="evidence" value="ECO:0007669"/>
    <property type="project" value="InterPro"/>
</dbReference>
<dbReference type="InterPro" id="IPR036663">
    <property type="entry name" value="Fumarylacetoacetase_C_sf"/>
</dbReference>
<dbReference type="SUPFAM" id="SSF56529">
    <property type="entry name" value="FAH"/>
    <property type="match status" value="1"/>
</dbReference>
<dbReference type="InterPro" id="IPR021269">
    <property type="entry name" value="DUF2848"/>
</dbReference>
<organism evidence="1 2">
    <name type="scientific">Pikeienuella piscinae</name>
    <dbReference type="NCBI Taxonomy" id="2748098"/>
    <lineage>
        <taxon>Bacteria</taxon>
        <taxon>Pseudomonadati</taxon>
        <taxon>Pseudomonadota</taxon>
        <taxon>Alphaproteobacteria</taxon>
        <taxon>Rhodobacterales</taxon>
        <taxon>Paracoccaceae</taxon>
        <taxon>Pikeienuella</taxon>
    </lineage>
</organism>